<dbReference type="Proteomes" id="UP000305681">
    <property type="component" value="Unassembled WGS sequence"/>
</dbReference>
<sequence>MATTTTTTPPSSDPAVAALTPRAAPPDADVLAAVETALASHRAFGDSGYIRDQLAIAYRRRLHKLGNTLPEAARLASLLDGAPPARQRQLLGDTVLRCAVQHAMRQLHLGDEYGLPLPQCAALFQAASAHLDAGLPGGPLTAHLPDMARLYGEHRPQDNDTYLWHAWQEGTPYARAFLAVMDDNYGAPLATPTPQERTLLRRGLGLLETLLPRLTASALSHVQLVALFPKLGTWRGKASSSQFRVNGSVFLNQELIGNPWWLAEHLLHESLHQKLYDFRHGHSLLAPDYAREDGAKVCSLWNAPDDEGNHYWDAHRTLAAFHVYVHLALLCLLAEQQEAALSPQYGPIGQHMSGSRRAIDRARYLGEQLQSTTWPELGLAGQQMTDWLLDVLDALDTQRRPGGATVHLLLDLYERQSRKLDTYLAQQPPPRSETLAAQAEQELAMTREALHLLDKELPPSTQAHEHNWPQARQRVLQALWPLTEDDKLMERNDYPQAQALIAHMVQQSSRQLGALGALA</sequence>
<dbReference type="RefSeq" id="WP_139092803.1">
    <property type="nucleotide sequence ID" value="NZ_VDGE01000022.1"/>
</dbReference>
<gene>
    <name evidence="1" type="ORF">FHI69_28165</name>
</gene>
<evidence type="ECO:0000313" key="1">
    <source>
        <dbReference type="EMBL" id="TNC71583.1"/>
    </source>
</evidence>
<comment type="caution">
    <text evidence="1">The sequence shown here is derived from an EMBL/GenBank/DDBJ whole genome shotgun (WGS) entry which is preliminary data.</text>
</comment>
<evidence type="ECO:0008006" key="3">
    <source>
        <dbReference type="Google" id="ProtNLM"/>
    </source>
</evidence>
<proteinExistence type="predicted"/>
<dbReference type="EMBL" id="VDGE01000022">
    <property type="protein sequence ID" value="TNC71583.1"/>
    <property type="molecule type" value="Genomic_DNA"/>
</dbReference>
<reference evidence="1 2" key="1">
    <citation type="submission" date="2019-06" db="EMBL/GenBank/DDBJ databases">
        <title>Genome sequence of Janthinobacterium lividum UCD_MED1.</title>
        <authorList>
            <person name="De Leon M.E."/>
            <person name="Jospin G."/>
        </authorList>
    </citation>
    <scope>NUCLEOTIDE SEQUENCE [LARGE SCALE GENOMIC DNA]</scope>
    <source>
        <strain evidence="1 2">UCD_MED1</strain>
    </source>
</reference>
<name>A0A5C4NAB4_9BURK</name>
<evidence type="ECO:0000313" key="2">
    <source>
        <dbReference type="Proteomes" id="UP000305681"/>
    </source>
</evidence>
<organism evidence="1 2">
    <name type="scientific">Janthinobacterium lividum</name>
    <dbReference type="NCBI Taxonomy" id="29581"/>
    <lineage>
        <taxon>Bacteria</taxon>
        <taxon>Pseudomonadati</taxon>
        <taxon>Pseudomonadota</taxon>
        <taxon>Betaproteobacteria</taxon>
        <taxon>Burkholderiales</taxon>
        <taxon>Oxalobacteraceae</taxon>
        <taxon>Janthinobacterium</taxon>
    </lineage>
</organism>
<protein>
    <recommendedName>
        <fullName evidence="3">HEXXH motif domain-containing protein</fullName>
    </recommendedName>
</protein>
<dbReference type="AlphaFoldDB" id="A0A5C4NAB4"/>
<accession>A0A5C4NAB4</accession>